<protein>
    <submittedName>
        <fullName evidence="1">SRPBCC domain-containing protein</fullName>
    </submittedName>
</protein>
<organism evidence="1 2">
    <name type="scientific">Chryseobacterium caseinilyticum</name>
    <dbReference type="NCBI Taxonomy" id="2771428"/>
    <lineage>
        <taxon>Bacteria</taxon>
        <taxon>Pseudomonadati</taxon>
        <taxon>Bacteroidota</taxon>
        <taxon>Flavobacteriia</taxon>
        <taxon>Flavobacteriales</taxon>
        <taxon>Weeksellaceae</taxon>
        <taxon>Chryseobacterium group</taxon>
        <taxon>Chryseobacterium</taxon>
    </lineage>
</organism>
<dbReference type="SUPFAM" id="SSF55961">
    <property type="entry name" value="Bet v1-like"/>
    <property type="match status" value="1"/>
</dbReference>
<dbReference type="EMBL" id="JACYFS010000001">
    <property type="protein sequence ID" value="MBD8081990.1"/>
    <property type="molecule type" value="Genomic_DNA"/>
</dbReference>
<comment type="caution">
    <text evidence="1">The sequence shown here is derived from an EMBL/GenBank/DDBJ whole genome shotgun (WGS) entry which is preliminary data.</text>
</comment>
<evidence type="ECO:0000313" key="2">
    <source>
        <dbReference type="Proteomes" id="UP000637299"/>
    </source>
</evidence>
<keyword evidence="2" id="KW-1185">Reference proteome</keyword>
<gene>
    <name evidence="1" type="ORF">IC610_06070</name>
</gene>
<reference evidence="1 2" key="1">
    <citation type="submission" date="2020-09" db="EMBL/GenBank/DDBJ databases">
        <title>Genome seq and assembly of Chryseobacterium sp.</title>
        <authorList>
            <person name="Chhetri G."/>
        </authorList>
    </citation>
    <scope>NUCLEOTIDE SEQUENCE [LARGE SCALE GENOMIC DNA]</scope>
    <source>
        <strain evidence="1 2">GCR10</strain>
    </source>
</reference>
<evidence type="ECO:0000313" key="1">
    <source>
        <dbReference type="EMBL" id="MBD8081990.1"/>
    </source>
</evidence>
<dbReference type="Gene3D" id="3.30.530.20">
    <property type="match status" value="1"/>
</dbReference>
<dbReference type="InterPro" id="IPR023393">
    <property type="entry name" value="START-like_dom_sf"/>
</dbReference>
<dbReference type="Proteomes" id="UP000637299">
    <property type="component" value="Unassembled WGS sequence"/>
</dbReference>
<dbReference type="RefSeq" id="WP_191735668.1">
    <property type="nucleotide sequence ID" value="NZ_JACYFS010000001.1"/>
</dbReference>
<sequence length="142" mass="16694">MELLKFEITIDAAPEKVWSVLWDEFSYRQWTSAFHEGSFYIGTLEEDSKVQFLDPDNNGMFSRVVKNIPQKEMVFLHLGEIYSGIETPMDWGDATESYFLEETDYSTKLRLEINTSEEFKSFFEEKIPMAIQNVKHLSENQL</sequence>
<accession>A0ABR8Z9U4</accession>
<proteinExistence type="predicted"/>
<name>A0ABR8Z9U4_9FLAO</name>